<comment type="caution">
    <text evidence="2">The sequence shown here is derived from an EMBL/GenBank/DDBJ whole genome shotgun (WGS) entry which is preliminary data.</text>
</comment>
<gene>
    <name evidence="2" type="ORF">CRI88_14885</name>
</gene>
<dbReference type="RefSeq" id="WP_051891561.1">
    <property type="nucleotide sequence ID" value="NZ_JAZBNI010000016.1"/>
</dbReference>
<name>A0A2I0UYD7_9BACI</name>
<proteinExistence type="predicted"/>
<evidence type="ECO:0000256" key="1">
    <source>
        <dbReference type="SAM" id="SignalP"/>
    </source>
</evidence>
<dbReference type="Proteomes" id="UP000234956">
    <property type="component" value="Unassembled WGS sequence"/>
</dbReference>
<dbReference type="AlphaFoldDB" id="A0A2I0UYD7"/>
<feature type="chain" id="PRO_5014191844" evidence="1">
    <location>
        <begin position="27"/>
        <end position="131"/>
    </location>
</feature>
<protein>
    <submittedName>
        <fullName evidence="2">Uncharacterized protein</fullName>
    </submittedName>
</protein>
<organism evidence="2 3">
    <name type="scientific">Lysinibacillus fusiformis</name>
    <dbReference type="NCBI Taxonomy" id="28031"/>
    <lineage>
        <taxon>Bacteria</taxon>
        <taxon>Bacillati</taxon>
        <taxon>Bacillota</taxon>
        <taxon>Bacilli</taxon>
        <taxon>Bacillales</taxon>
        <taxon>Bacillaceae</taxon>
        <taxon>Lysinibacillus</taxon>
    </lineage>
</organism>
<reference evidence="2 3" key="1">
    <citation type="submission" date="2017-10" db="EMBL/GenBank/DDBJ databases">
        <title>Draft genome of Lysinibacillus fusiformis strain Juneja, a laboratory-derived pathogen of Drosophila melanogaster.</title>
        <authorList>
            <person name="Smith B.R."/>
            <person name="Unckless R.L."/>
        </authorList>
    </citation>
    <scope>NUCLEOTIDE SEQUENCE [LARGE SCALE GENOMIC DNA]</scope>
    <source>
        <strain evidence="2 3">Juneja</strain>
    </source>
</reference>
<evidence type="ECO:0000313" key="3">
    <source>
        <dbReference type="Proteomes" id="UP000234956"/>
    </source>
</evidence>
<sequence length="131" mass="14207">MKKNSKVIAGVLSLGLLTTGVLNVQALTEPRNINASVPGLNQSSADGYQQKSISDKDGYLFIDSISNESKLDARAETAKLTNTGPWVRLSHVNKGYLLENSIKKDKYIQARFSSDVTSFLPITVTGTFQGN</sequence>
<dbReference type="EMBL" id="PDFK01000004">
    <property type="protein sequence ID" value="PKU50962.1"/>
    <property type="molecule type" value="Genomic_DNA"/>
</dbReference>
<keyword evidence="1" id="KW-0732">Signal</keyword>
<evidence type="ECO:0000313" key="2">
    <source>
        <dbReference type="EMBL" id="PKU50962.1"/>
    </source>
</evidence>
<feature type="signal peptide" evidence="1">
    <location>
        <begin position="1"/>
        <end position="26"/>
    </location>
</feature>
<accession>A0A2I0UYD7</accession>